<keyword evidence="1" id="KW-0732">Signal</keyword>
<dbReference type="AlphaFoldDB" id="M5FPS0"/>
<dbReference type="EMBL" id="JH795872">
    <property type="protein sequence ID" value="EJT98735.1"/>
    <property type="molecule type" value="Genomic_DNA"/>
</dbReference>
<dbReference type="GeneID" id="63688698"/>
<accession>M5FPS0</accession>
<evidence type="ECO:0000313" key="2">
    <source>
        <dbReference type="EMBL" id="EJT98735.1"/>
    </source>
</evidence>
<organism evidence="2 3">
    <name type="scientific">Dacryopinax primogenitus (strain DJM 731)</name>
    <name type="common">Brown rot fungus</name>
    <dbReference type="NCBI Taxonomy" id="1858805"/>
    <lineage>
        <taxon>Eukaryota</taxon>
        <taxon>Fungi</taxon>
        <taxon>Dikarya</taxon>
        <taxon>Basidiomycota</taxon>
        <taxon>Agaricomycotina</taxon>
        <taxon>Dacrymycetes</taxon>
        <taxon>Dacrymycetales</taxon>
        <taxon>Dacrymycetaceae</taxon>
        <taxon>Dacryopinax</taxon>
    </lineage>
</organism>
<evidence type="ECO:0008006" key="4">
    <source>
        <dbReference type="Google" id="ProtNLM"/>
    </source>
</evidence>
<feature type="chain" id="PRO_5004067158" description="Extracellular membrane protein CFEM domain-containing protein" evidence="1">
    <location>
        <begin position="17"/>
        <end position="156"/>
    </location>
</feature>
<name>M5FPS0_DACPD</name>
<gene>
    <name evidence="2" type="ORF">DACRYDRAFT_24309</name>
</gene>
<sequence length="156" mass="15482">MHFSLALFLLPHLAVASPISHPDARQASSACSWQCSLSSDTAPVSQLAACTSTSASCICAPLAALSPTCLTCHLTALSLTYDNYLTTCVYPSDSLASVASTATAKITGTGNVVLGANVTSGSSEPTSLAKSGAQSVRPAVALGALVLVGGAIALLA</sequence>
<dbReference type="Proteomes" id="UP000030653">
    <property type="component" value="Unassembled WGS sequence"/>
</dbReference>
<reference evidence="2 3" key="1">
    <citation type="journal article" date="2012" name="Science">
        <title>The Paleozoic origin of enzymatic lignin decomposition reconstructed from 31 fungal genomes.</title>
        <authorList>
            <person name="Floudas D."/>
            <person name="Binder M."/>
            <person name="Riley R."/>
            <person name="Barry K."/>
            <person name="Blanchette R.A."/>
            <person name="Henrissat B."/>
            <person name="Martinez A.T."/>
            <person name="Otillar R."/>
            <person name="Spatafora J.W."/>
            <person name="Yadav J.S."/>
            <person name="Aerts A."/>
            <person name="Benoit I."/>
            <person name="Boyd A."/>
            <person name="Carlson A."/>
            <person name="Copeland A."/>
            <person name="Coutinho P.M."/>
            <person name="de Vries R.P."/>
            <person name="Ferreira P."/>
            <person name="Findley K."/>
            <person name="Foster B."/>
            <person name="Gaskell J."/>
            <person name="Glotzer D."/>
            <person name="Gorecki P."/>
            <person name="Heitman J."/>
            <person name="Hesse C."/>
            <person name="Hori C."/>
            <person name="Igarashi K."/>
            <person name="Jurgens J.A."/>
            <person name="Kallen N."/>
            <person name="Kersten P."/>
            <person name="Kohler A."/>
            <person name="Kuees U."/>
            <person name="Kumar T.K.A."/>
            <person name="Kuo A."/>
            <person name="LaButti K."/>
            <person name="Larrondo L.F."/>
            <person name="Lindquist E."/>
            <person name="Ling A."/>
            <person name="Lombard V."/>
            <person name="Lucas S."/>
            <person name="Lundell T."/>
            <person name="Martin R."/>
            <person name="McLaughlin D.J."/>
            <person name="Morgenstern I."/>
            <person name="Morin E."/>
            <person name="Murat C."/>
            <person name="Nagy L.G."/>
            <person name="Nolan M."/>
            <person name="Ohm R.A."/>
            <person name="Patyshakuliyeva A."/>
            <person name="Rokas A."/>
            <person name="Ruiz-Duenas F.J."/>
            <person name="Sabat G."/>
            <person name="Salamov A."/>
            <person name="Samejima M."/>
            <person name="Schmutz J."/>
            <person name="Slot J.C."/>
            <person name="St John F."/>
            <person name="Stenlid J."/>
            <person name="Sun H."/>
            <person name="Sun S."/>
            <person name="Syed K."/>
            <person name="Tsang A."/>
            <person name="Wiebenga A."/>
            <person name="Young D."/>
            <person name="Pisabarro A."/>
            <person name="Eastwood D.C."/>
            <person name="Martin F."/>
            <person name="Cullen D."/>
            <person name="Grigoriev I.V."/>
            <person name="Hibbett D.S."/>
        </authorList>
    </citation>
    <scope>NUCLEOTIDE SEQUENCE [LARGE SCALE GENOMIC DNA]</scope>
    <source>
        <strain evidence="2 3">DJM-731 SS1</strain>
    </source>
</reference>
<proteinExistence type="predicted"/>
<dbReference type="RefSeq" id="XP_040625633.1">
    <property type="nucleotide sequence ID" value="XM_040773636.1"/>
</dbReference>
<keyword evidence="3" id="KW-1185">Reference proteome</keyword>
<dbReference type="HOGENOM" id="CLU_1686511_0_0_1"/>
<feature type="signal peptide" evidence="1">
    <location>
        <begin position="1"/>
        <end position="16"/>
    </location>
</feature>
<evidence type="ECO:0000313" key="3">
    <source>
        <dbReference type="Proteomes" id="UP000030653"/>
    </source>
</evidence>
<protein>
    <recommendedName>
        <fullName evidence="4">Extracellular membrane protein CFEM domain-containing protein</fullName>
    </recommendedName>
</protein>
<evidence type="ECO:0000256" key="1">
    <source>
        <dbReference type="SAM" id="SignalP"/>
    </source>
</evidence>